<dbReference type="AlphaFoldDB" id="A0A1D8JFM2"/>
<dbReference type="KEGG" id="surl:BI350_08025"/>
<dbReference type="Gene3D" id="2.60.120.10">
    <property type="entry name" value="Jelly Rolls"/>
    <property type="match status" value="1"/>
</dbReference>
<evidence type="ECO:0000313" key="2">
    <source>
        <dbReference type="EMBL" id="AOV07488.1"/>
    </source>
</evidence>
<feature type="domain" description="Cupin type-1" evidence="1">
    <location>
        <begin position="3"/>
        <end position="53"/>
    </location>
</feature>
<gene>
    <name evidence="2" type="ORF">BI350_08025</name>
</gene>
<evidence type="ECO:0000259" key="1">
    <source>
        <dbReference type="Pfam" id="PF00190"/>
    </source>
</evidence>
<name>A0A1D8JFM2_9BACL</name>
<dbReference type="InterPro" id="IPR006045">
    <property type="entry name" value="Cupin_1"/>
</dbReference>
<sequence length="128" mass="14720">MLEGKAKVVHGNMQESVEPDKGDFIYIPPFFIFSFENNNQSENLVFVTFMASSFQIKYEDSNPIEEAGNNQAKVVRATELDESTNQTKNMPRRIGIQSNKIWMNVLPVKLEWTQGHIIMEKLKQVVLL</sequence>
<dbReference type="InterPro" id="IPR014710">
    <property type="entry name" value="RmlC-like_jellyroll"/>
</dbReference>
<reference evidence="2 3" key="1">
    <citation type="submission" date="2016-09" db="EMBL/GenBank/DDBJ databases">
        <title>Complete genome sequence of the Lysinibacillus sphaericus LMG 22257, a specie of Bacillus with ureolytic activity that can effectively biodeposit calcium carbonate.</title>
        <authorList>
            <person name="Yan W."/>
        </authorList>
    </citation>
    <scope>NUCLEOTIDE SEQUENCE [LARGE SCALE GENOMIC DNA]</scope>
    <source>
        <strain evidence="2 3">LMG 22257</strain>
    </source>
</reference>
<keyword evidence="3" id="KW-1185">Reference proteome</keyword>
<dbReference type="SUPFAM" id="SSF51182">
    <property type="entry name" value="RmlC-like cupins"/>
    <property type="match status" value="1"/>
</dbReference>
<evidence type="ECO:0000313" key="3">
    <source>
        <dbReference type="Proteomes" id="UP000185746"/>
    </source>
</evidence>
<dbReference type="EMBL" id="CP017560">
    <property type="protein sequence ID" value="AOV07488.1"/>
    <property type="molecule type" value="Genomic_DNA"/>
</dbReference>
<protein>
    <recommendedName>
        <fullName evidence="1">Cupin type-1 domain-containing protein</fullName>
    </recommendedName>
</protein>
<dbReference type="Pfam" id="PF00190">
    <property type="entry name" value="Cupin_1"/>
    <property type="match status" value="1"/>
</dbReference>
<dbReference type="RefSeq" id="WP_075527619.1">
    <property type="nucleotide sequence ID" value="NZ_CP017560.1"/>
</dbReference>
<dbReference type="InterPro" id="IPR011051">
    <property type="entry name" value="RmlC_Cupin_sf"/>
</dbReference>
<organism evidence="2 3">
    <name type="scientific">Sporosarcina ureilytica</name>
    <dbReference type="NCBI Taxonomy" id="298596"/>
    <lineage>
        <taxon>Bacteria</taxon>
        <taxon>Bacillati</taxon>
        <taxon>Bacillota</taxon>
        <taxon>Bacilli</taxon>
        <taxon>Bacillales</taxon>
        <taxon>Caryophanaceae</taxon>
        <taxon>Sporosarcina</taxon>
    </lineage>
</organism>
<accession>A0A1D8JFM2</accession>
<proteinExistence type="predicted"/>
<dbReference type="Proteomes" id="UP000185746">
    <property type="component" value="Chromosome"/>
</dbReference>